<comment type="caution">
    <text evidence="2">The sequence shown here is derived from an EMBL/GenBank/DDBJ whole genome shotgun (WGS) entry which is preliminary data.</text>
</comment>
<evidence type="ECO:0000313" key="2">
    <source>
        <dbReference type="EMBL" id="EQB17898.1"/>
    </source>
</evidence>
<dbReference type="SUPFAM" id="SSF47413">
    <property type="entry name" value="lambda repressor-like DNA-binding domains"/>
    <property type="match status" value="1"/>
</dbReference>
<reference evidence="2 3" key="1">
    <citation type="journal article" date="2013" name="Genome Announc.">
        <title>Draft Genome Sequence of Sphingobium lactosutens Strain DS20T, Isolated from a Hexachlorocyclohexane Dumpsite.</title>
        <authorList>
            <person name="Kumar R."/>
            <person name="Dwivedi V."/>
            <person name="Negi V."/>
            <person name="Khurana J.P."/>
            <person name="Lal R."/>
        </authorList>
    </citation>
    <scope>NUCLEOTIDE SEQUENCE [LARGE SCALE GENOMIC DNA]</scope>
    <source>
        <strain evidence="2 3">DS20</strain>
    </source>
</reference>
<proteinExistence type="predicted"/>
<evidence type="ECO:0000259" key="1">
    <source>
        <dbReference type="PROSITE" id="PS50943"/>
    </source>
</evidence>
<dbReference type="PROSITE" id="PS50943">
    <property type="entry name" value="HTH_CROC1"/>
    <property type="match status" value="1"/>
</dbReference>
<dbReference type="InterPro" id="IPR001387">
    <property type="entry name" value="Cro/C1-type_HTH"/>
</dbReference>
<dbReference type="Gene3D" id="1.10.260.40">
    <property type="entry name" value="lambda repressor-like DNA-binding domains"/>
    <property type="match status" value="1"/>
</dbReference>
<gene>
    <name evidence="2" type="ORF">RLDS_03500</name>
</gene>
<dbReference type="EMBL" id="ATDP01000063">
    <property type="protein sequence ID" value="EQB17898.1"/>
    <property type="molecule type" value="Genomic_DNA"/>
</dbReference>
<dbReference type="eggNOG" id="COG1396">
    <property type="taxonomic scope" value="Bacteria"/>
</dbReference>
<dbReference type="Proteomes" id="UP000015531">
    <property type="component" value="Unassembled WGS sequence"/>
</dbReference>
<protein>
    <recommendedName>
        <fullName evidence="1">HTH cro/C1-type domain-containing protein</fullName>
    </recommendedName>
</protein>
<sequence length="172" mass="19062">MTGAAMSFTTDMADSGESLSRALRAIRRKRGLKTSDVARRMDMAQRSYELFEAGGGRITFERLMAFAEATDCDPFALMLVGPFGSAEFAIHCADTKLAMIMVMSLQEFAEDRGADLCFLEPPNIIAAFQRLFKDLGGRLDDNEAFLSKWLDGRTAMIDLGALSMRGLRRRKA</sequence>
<dbReference type="SMART" id="SM00530">
    <property type="entry name" value="HTH_XRE"/>
    <property type="match status" value="1"/>
</dbReference>
<dbReference type="InterPro" id="IPR010982">
    <property type="entry name" value="Lambda_DNA-bd_dom_sf"/>
</dbReference>
<keyword evidence="3" id="KW-1185">Reference proteome</keyword>
<name>T0I0T6_9SPHN</name>
<feature type="domain" description="HTH cro/C1-type" evidence="1">
    <location>
        <begin position="23"/>
        <end position="77"/>
    </location>
</feature>
<dbReference type="Pfam" id="PF01381">
    <property type="entry name" value="HTH_3"/>
    <property type="match status" value="1"/>
</dbReference>
<dbReference type="GO" id="GO:0003677">
    <property type="term" value="F:DNA binding"/>
    <property type="evidence" value="ECO:0007669"/>
    <property type="project" value="InterPro"/>
</dbReference>
<dbReference type="AlphaFoldDB" id="T0I0T6"/>
<dbReference type="CDD" id="cd00093">
    <property type="entry name" value="HTH_XRE"/>
    <property type="match status" value="1"/>
</dbReference>
<dbReference type="PATRIC" id="fig|1331060.3.peg.636"/>
<evidence type="ECO:0000313" key="3">
    <source>
        <dbReference type="Proteomes" id="UP000015531"/>
    </source>
</evidence>
<organism evidence="2 3">
    <name type="scientific">Sphingobium lactosutens DS20</name>
    <dbReference type="NCBI Taxonomy" id="1331060"/>
    <lineage>
        <taxon>Bacteria</taxon>
        <taxon>Pseudomonadati</taxon>
        <taxon>Pseudomonadota</taxon>
        <taxon>Alphaproteobacteria</taxon>
        <taxon>Sphingomonadales</taxon>
        <taxon>Sphingomonadaceae</taxon>
        <taxon>Sphingobium</taxon>
    </lineage>
</organism>
<accession>T0I0T6</accession>